<gene>
    <name evidence="1" type="ORF">OPV22_008075</name>
</gene>
<reference evidence="1 2" key="1">
    <citation type="submission" date="2022-12" db="EMBL/GenBank/DDBJ databases">
        <title>Chromosome-scale assembly of the Ensete ventricosum genome.</title>
        <authorList>
            <person name="Dussert Y."/>
            <person name="Stocks J."/>
            <person name="Wendawek A."/>
            <person name="Woldeyes F."/>
            <person name="Nichols R.A."/>
            <person name="Borrell J.S."/>
        </authorList>
    </citation>
    <scope>NUCLEOTIDE SEQUENCE [LARGE SCALE GENOMIC DNA]</scope>
    <source>
        <strain evidence="2">cv. Maze</strain>
        <tissue evidence="1">Seeds</tissue>
    </source>
</reference>
<evidence type="ECO:0000313" key="1">
    <source>
        <dbReference type="EMBL" id="KAJ8497523.1"/>
    </source>
</evidence>
<proteinExistence type="predicted"/>
<evidence type="ECO:0000313" key="2">
    <source>
        <dbReference type="Proteomes" id="UP001222027"/>
    </source>
</evidence>
<protein>
    <submittedName>
        <fullName evidence="1">Uncharacterized protein</fullName>
    </submittedName>
</protein>
<name>A0AAV8RCN3_ENSVE</name>
<keyword evidence="2" id="KW-1185">Reference proteome</keyword>
<sequence length="69" mass="7301">MVMGPWLNPVGLRFPHEVNDTPAAATTLELPPSSLRLFRLPMSSRPNSTSAGRPLPAGLPATLSIAIIP</sequence>
<organism evidence="1 2">
    <name type="scientific">Ensete ventricosum</name>
    <name type="common">Abyssinian banana</name>
    <name type="synonym">Musa ensete</name>
    <dbReference type="NCBI Taxonomy" id="4639"/>
    <lineage>
        <taxon>Eukaryota</taxon>
        <taxon>Viridiplantae</taxon>
        <taxon>Streptophyta</taxon>
        <taxon>Embryophyta</taxon>
        <taxon>Tracheophyta</taxon>
        <taxon>Spermatophyta</taxon>
        <taxon>Magnoliopsida</taxon>
        <taxon>Liliopsida</taxon>
        <taxon>Zingiberales</taxon>
        <taxon>Musaceae</taxon>
        <taxon>Ensete</taxon>
    </lineage>
</organism>
<dbReference type="EMBL" id="JAQQAF010000003">
    <property type="protein sequence ID" value="KAJ8497523.1"/>
    <property type="molecule type" value="Genomic_DNA"/>
</dbReference>
<comment type="caution">
    <text evidence="1">The sequence shown here is derived from an EMBL/GenBank/DDBJ whole genome shotgun (WGS) entry which is preliminary data.</text>
</comment>
<accession>A0AAV8RCN3</accession>
<dbReference type="AlphaFoldDB" id="A0AAV8RCN3"/>
<dbReference type="Proteomes" id="UP001222027">
    <property type="component" value="Unassembled WGS sequence"/>
</dbReference>